<dbReference type="EMBL" id="BAAAUV010000004">
    <property type="protein sequence ID" value="GAA3205984.1"/>
    <property type="molecule type" value="Genomic_DNA"/>
</dbReference>
<proteinExistence type="inferred from homology"/>
<evidence type="ECO:0000259" key="4">
    <source>
        <dbReference type="Pfam" id="PF00535"/>
    </source>
</evidence>
<keyword evidence="2" id="KW-0328">Glycosyltransferase</keyword>
<evidence type="ECO:0000256" key="1">
    <source>
        <dbReference type="ARBA" id="ARBA00006739"/>
    </source>
</evidence>
<evidence type="ECO:0000313" key="6">
    <source>
        <dbReference type="Proteomes" id="UP001501237"/>
    </source>
</evidence>
<dbReference type="InterPro" id="IPR001173">
    <property type="entry name" value="Glyco_trans_2-like"/>
</dbReference>
<organism evidence="5 6">
    <name type="scientific">Actinocorallia longicatena</name>
    <dbReference type="NCBI Taxonomy" id="111803"/>
    <lineage>
        <taxon>Bacteria</taxon>
        <taxon>Bacillati</taxon>
        <taxon>Actinomycetota</taxon>
        <taxon>Actinomycetes</taxon>
        <taxon>Streptosporangiales</taxon>
        <taxon>Thermomonosporaceae</taxon>
        <taxon>Actinocorallia</taxon>
    </lineage>
</organism>
<dbReference type="InterPro" id="IPR039528">
    <property type="entry name" value="DPM1-like"/>
</dbReference>
<evidence type="ECO:0000313" key="5">
    <source>
        <dbReference type="EMBL" id="GAA3205984.1"/>
    </source>
</evidence>
<dbReference type="PANTHER" id="PTHR43398:SF1">
    <property type="entry name" value="DOLICHOL-PHOSPHATE MANNOSYLTRANSFERASE SUBUNIT 1"/>
    <property type="match status" value="1"/>
</dbReference>
<dbReference type="CDD" id="cd06442">
    <property type="entry name" value="DPM1_like"/>
    <property type="match status" value="1"/>
</dbReference>
<dbReference type="InterPro" id="IPR029044">
    <property type="entry name" value="Nucleotide-diphossugar_trans"/>
</dbReference>
<keyword evidence="6" id="KW-1185">Reference proteome</keyword>
<gene>
    <name evidence="5" type="ORF">GCM10010468_21310</name>
</gene>
<dbReference type="PANTHER" id="PTHR43398">
    <property type="entry name" value="DOLICHOL-PHOSPHATE MANNOSYLTRANSFERASE SUBUNIT 1"/>
    <property type="match status" value="1"/>
</dbReference>
<accession>A0ABP6Q985</accession>
<comment type="caution">
    <text evidence="5">The sequence shown here is derived from an EMBL/GenBank/DDBJ whole genome shotgun (WGS) entry which is preliminary data.</text>
</comment>
<comment type="similarity">
    <text evidence="1">Belongs to the glycosyltransferase 2 family.</text>
</comment>
<evidence type="ECO:0000256" key="3">
    <source>
        <dbReference type="ARBA" id="ARBA00022679"/>
    </source>
</evidence>
<dbReference type="RefSeq" id="WP_344825529.1">
    <property type="nucleotide sequence ID" value="NZ_BAAAUV010000004.1"/>
</dbReference>
<protein>
    <submittedName>
        <fullName evidence="5">Polyprenol monophosphomannose synthase</fullName>
    </submittedName>
</protein>
<feature type="domain" description="Glycosyltransferase 2-like" evidence="4">
    <location>
        <begin position="9"/>
        <end position="173"/>
    </location>
</feature>
<dbReference type="Gene3D" id="3.90.550.10">
    <property type="entry name" value="Spore Coat Polysaccharide Biosynthesis Protein SpsA, Chain A"/>
    <property type="match status" value="1"/>
</dbReference>
<dbReference type="Pfam" id="PF00535">
    <property type="entry name" value="Glycos_transf_2"/>
    <property type="match status" value="1"/>
</dbReference>
<evidence type="ECO:0000256" key="2">
    <source>
        <dbReference type="ARBA" id="ARBA00022676"/>
    </source>
</evidence>
<reference evidence="6" key="1">
    <citation type="journal article" date="2019" name="Int. J. Syst. Evol. Microbiol.">
        <title>The Global Catalogue of Microorganisms (GCM) 10K type strain sequencing project: providing services to taxonomists for standard genome sequencing and annotation.</title>
        <authorList>
            <consortium name="The Broad Institute Genomics Platform"/>
            <consortium name="The Broad Institute Genome Sequencing Center for Infectious Disease"/>
            <person name="Wu L."/>
            <person name="Ma J."/>
        </authorList>
    </citation>
    <scope>NUCLEOTIDE SEQUENCE [LARGE SCALE GENOMIC DNA]</scope>
    <source>
        <strain evidence="6">JCM 9377</strain>
    </source>
</reference>
<sequence>MDELGKILVIIPTYNERTNLPLITDRVRRCTPDVDILVVDDNSPDGTGELADRMAATDPQLKVLHRTAKDGLGAAYIAGFRWAIAQGYDVMVEMDADGSHQPEQLDSLLGALGSADLVLGARWVPGGRAVNWPKYREAISRTGNFYARHMLSIPLHDATGGYRAFRRETLEKLDLDTVDSRGYCFQIDLALRAYRGGLRVVEVPITFTDRVHGTSKMSQAIVLEAMWRVTQWGVRGRLRRR</sequence>
<keyword evidence="3" id="KW-0808">Transferase</keyword>
<dbReference type="SUPFAM" id="SSF53448">
    <property type="entry name" value="Nucleotide-diphospho-sugar transferases"/>
    <property type="match status" value="1"/>
</dbReference>
<name>A0ABP6Q985_9ACTN</name>
<dbReference type="Proteomes" id="UP001501237">
    <property type="component" value="Unassembled WGS sequence"/>
</dbReference>